<keyword evidence="2" id="KW-1003">Cell membrane</keyword>
<accession>A0ABQ3W0X3</accession>
<dbReference type="PANTHER" id="PTHR43702:SF11">
    <property type="entry name" value="L-FUCOSE-PROTON SYMPORTER"/>
    <property type="match status" value="1"/>
</dbReference>
<proteinExistence type="predicted"/>
<feature type="transmembrane region" description="Helical" evidence="3">
    <location>
        <begin position="318"/>
        <end position="336"/>
    </location>
</feature>
<dbReference type="InterPro" id="IPR050375">
    <property type="entry name" value="MFS_TsgA-like"/>
</dbReference>
<evidence type="ECO:0000313" key="4">
    <source>
        <dbReference type="EMBL" id="GHP13931.1"/>
    </source>
</evidence>
<dbReference type="CDD" id="cd17394">
    <property type="entry name" value="MFS_FucP_like"/>
    <property type="match status" value="1"/>
</dbReference>
<feature type="transmembrane region" description="Helical" evidence="3">
    <location>
        <begin position="58"/>
        <end position="79"/>
    </location>
</feature>
<dbReference type="Gene3D" id="1.20.1250.20">
    <property type="entry name" value="MFS general substrate transporter like domains"/>
    <property type="match status" value="2"/>
</dbReference>
<evidence type="ECO:0000256" key="3">
    <source>
        <dbReference type="SAM" id="Phobius"/>
    </source>
</evidence>
<dbReference type="RefSeq" id="WP_203629948.1">
    <property type="nucleotide sequence ID" value="NZ_BNJR01000012.1"/>
</dbReference>
<dbReference type="Proteomes" id="UP000604765">
    <property type="component" value="Unassembled WGS sequence"/>
</dbReference>
<dbReference type="SUPFAM" id="SSF103473">
    <property type="entry name" value="MFS general substrate transporter"/>
    <property type="match status" value="1"/>
</dbReference>
<reference evidence="4 5" key="1">
    <citation type="journal article" date="2021" name="Int. J. Syst. Evol. Microbiol.">
        <title>Lentilactobacillus fungorum sp. nov., isolated from spent mushroom substrates.</title>
        <authorList>
            <person name="Tohno M."/>
            <person name="Tanizawa Y."/>
            <person name="Kojima Y."/>
            <person name="Sakamoto M."/>
            <person name="Ohkuma M."/>
            <person name="Kobayashi H."/>
        </authorList>
    </citation>
    <scope>NUCLEOTIDE SEQUENCE [LARGE SCALE GENOMIC DNA]</scope>
    <source>
        <strain evidence="4 5">YK48G</strain>
    </source>
</reference>
<dbReference type="InterPro" id="IPR005275">
    <property type="entry name" value="Lfuc_symporter_FucP"/>
</dbReference>
<comment type="subcellular location">
    <subcellularLocation>
        <location evidence="1">Cell inner membrane</location>
        <topology evidence="1">Multi-pass membrane protein</topology>
    </subcellularLocation>
</comment>
<keyword evidence="5" id="KW-1185">Reference proteome</keyword>
<feature type="transmembrane region" description="Helical" evidence="3">
    <location>
        <begin position="86"/>
        <end position="103"/>
    </location>
</feature>
<evidence type="ECO:0000256" key="1">
    <source>
        <dbReference type="ARBA" id="ARBA00004429"/>
    </source>
</evidence>
<feature type="transmembrane region" description="Helical" evidence="3">
    <location>
        <begin position="20"/>
        <end position="38"/>
    </location>
</feature>
<feature type="transmembrane region" description="Helical" evidence="3">
    <location>
        <begin position="149"/>
        <end position="171"/>
    </location>
</feature>
<keyword evidence="3" id="KW-0812">Transmembrane</keyword>
<sequence>MKNANWVEEPDGYLNRTPIWQFILVTILFALWAIAASLNDILITQFKAVFNLSDFSTAFVQSAFYGGYFVIAIPASMFIKKNSYKLGIIAGLAAFSLGCFLFFPASRLVTYQIFLFAIFIEAVGLSFLETSADPYSSILGPRKSATVRLNISQTMNAVGDIIGILLGKYLIFTDGNLKEEMSRMSKSAAVEFGKEQLGRTLEPYKYVLIVLVIMIILFAVTKFPTGKPKVKEGEKQATFGEAMGYLIHNHRYWHGVGAQFLYMGVQTGVWSFTMRLALDMFPSFNERFVANFMLYSYICFFIGRFVASYLLSKLPETWVLLAYSLLGTLMIVYTTFVPNITAIYAAAGVSALMGPCWPTIFARTLETVEDKRFTETSSAFIVMAIVGGAVLPAFQGLLSDATNMQLSFILPAIEFALVGLYFFSELKHDTHPMANKSNS</sequence>
<keyword evidence="3" id="KW-1133">Transmembrane helix</keyword>
<evidence type="ECO:0000256" key="2">
    <source>
        <dbReference type="ARBA" id="ARBA00022475"/>
    </source>
</evidence>
<dbReference type="EMBL" id="BNJR01000012">
    <property type="protein sequence ID" value="GHP13931.1"/>
    <property type="molecule type" value="Genomic_DNA"/>
</dbReference>
<dbReference type="Pfam" id="PF07690">
    <property type="entry name" value="MFS_1"/>
    <property type="match status" value="2"/>
</dbReference>
<dbReference type="InterPro" id="IPR011701">
    <property type="entry name" value="MFS"/>
</dbReference>
<protein>
    <submittedName>
        <fullName evidence="4">MFS transporter</fullName>
    </submittedName>
</protein>
<organism evidence="4 5">
    <name type="scientific">Lentilactobacillus fungorum</name>
    <dbReference type="NCBI Taxonomy" id="2201250"/>
    <lineage>
        <taxon>Bacteria</taxon>
        <taxon>Bacillati</taxon>
        <taxon>Bacillota</taxon>
        <taxon>Bacilli</taxon>
        <taxon>Lactobacillales</taxon>
        <taxon>Lactobacillaceae</taxon>
        <taxon>Lentilactobacillus</taxon>
    </lineage>
</organism>
<name>A0ABQ3W0X3_9LACO</name>
<gene>
    <name evidence="4" type="primary">fucP_1</name>
    <name evidence="4" type="ORF">YK48G_13560</name>
</gene>
<feature type="transmembrane region" description="Helical" evidence="3">
    <location>
        <begin position="404"/>
        <end position="423"/>
    </location>
</feature>
<feature type="transmembrane region" description="Helical" evidence="3">
    <location>
        <begin position="292"/>
        <end position="311"/>
    </location>
</feature>
<evidence type="ECO:0000313" key="5">
    <source>
        <dbReference type="Proteomes" id="UP000604765"/>
    </source>
</evidence>
<dbReference type="NCBIfam" id="TIGR00885">
    <property type="entry name" value="fucP"/>
    <property type="match status" value="1"/>
</dbReference>
<comment type="caution">
    <text evidence="4">The sequence shown here is derived from an EMBL/GenBank/DDBJ whole genome shotgun (WGS) entry which is preliminary data.</text>
</comment>
<feature type="transmembrane region" description="Helical" evidence="3">
    <location>
        <begin position="204"/>
        <end position="221"/>
    </location>
</feature>
<feature type="transmembrane region" description="Helical" evidence="3">
    <location>
        <begin position="252"/>
        <end position="272"/>
    </location>
</feature>
<feature type="transmembrane region" description="Helical" evidence="3">
    <location>
        <begin position="109"/>
        <end position="128"/>
    </location>
</feature>
<keyword evidence="3" id="KW-0472">Membrane</keyword>
<dbReference type="PANTHER" id="PTHR43702">
    <property type="entry name" value="L-FUCOSE-PROTON SYMPORTER"/>
    <property type="match status" value="1"/>
</dbReference>
<dbReference type="InterPro" id="IPR036259">
    <property type="entry name" value="MFS_trans_sf"/>
</dbReference>
<feature type="transmembrane region" description="Helical" evidence="3">
    <location>
        <begin position="377"/>
        <end position="398"/>
    </location>
</feature>
<feature type="transmembrane region" description="Helical" evidence="3">
    <location>
        <begin position="342"/>
        <end position="365"/>
    </location>
</feature>